<dbReference type="Pfam" id="PF17853">
    <property type="entry name" value="GGDEF_2"/>
    <property type="match status" value="1"/>
</dbReference>
<dbReference type="InterPro" id="IPR018060">
    <property type="entry name" value="HTH_AraC"/>
</dbReference>
<dbReference type="EMBL" id="JAOQIO010000107">
    <property type="protein sequence ID" value="MCU6796739.1"/>
    <property type="molecule type" value="Genomic_DNA"/>
</dbReference>
<keyword evidence="8" id="KW-1185">Reference proteome</keyword>
<evidence type="ECO:0000259" key="5">
    <source>
        <dbReference type="PROSITE" id="PS01124"/>
    </source>
</evidence>
<comment type="caution">
    <text evidence="7">The sequence shown here is derived from an EMBL/GenBank/DDBJ whole genome shotgun (WGS) entry which is preliminary data.</text>
</comment>
<dbReference type="InterPro" id="IPR018062">
    <property type="entry name" value="HTH_AraC-typ_CS"/>
</dbReference>
<gene>
    <name evidence="7" type="ORF">OB236_31900</name>
</gene>
<dbReference type="CDD" id="cd17536">
    <property type="entry name" value="REC_YesN-like"/>
    <property type="match status" value="1"/>
</dbReference>
<dbReference type="PROSITE" id="PS00041">
    <property type="entry name" value="HTH_ARAC_FAMILY_1"/>
    <property type="match status" value="1"/>
</dbReference>
<proteinExistence type="predicted"/>
<feature type="domain" description="Response regulatory" evidence="6">
    <location>
        <begin position="3"/>
        <end position="120"/>
    </location>
</feature>
<dbReference type="InterPro" id="IPR020449">
    <property type="entry name" value="Tscrpt_reg_AraC-type_HTH"/>
</dbReference>
<dbReference type="PROSITE" id="PS50110">
    <property type="entry name" value="RESPONSE_REGULATORY"/>
    <property type="match status" value="1"/>
</dbReference>
<evidence type="ECO:0000313" key="7">
    <source>
        <dbReference type="EMBL" id="MCU6796739.1"/>
    </source>
</evidence>
<dbReference type="InterPro" id="IPR041522">
    <property type="entry name" value="CdaR_GGDEF"/>
</dbReference>
<evidence type="ECO:0000259" key="6">
    <source>
        <dbReference type="PROSITE" id="PS50110"/>
    </source>
</evidence>
<dbReference type="PANTHER" id="PTHR43280">
    <property type="entry name" value="ARAC-FAMILY TRANSCRIPTIONAL REGULATOR"/>
    <property type="match status" value="1"/>
</dbReference>
<dbReference type="Pfam" id="PF12833">
    <property type="entry name" value="HTH_18"/>
    <property type="match status" value="1"/>
</dbReference>
<reference evidence="7 8" key="1">
    <citation type="submission" date="2022-09" db="EMBL/GenBank/DDBJ databases">
        <authorList>
            <person name="Han X.L."/>
            <person name="Wang Q."/>
            <person name="Lu T."/>
        </authorList>
    </citation>
    <scope>NUCLEOTIDE SEQUENCE [LARGE SCALE GENOMIC DNA]</scope>
    <source>
        <strain evidence="7 8">WQ 127069</strain>
    </source>
</reference>
<dbReference type="InterPro" id="IPR001789">
    <property type="entry name" value="Sig_transdc_resp-reg_receiver"/>
</dbReference>
<evidence type="ECO:0000256" key="3">
    <source>
        <dbReference type="ARBA" id="ARBA00023163"/>
    </source>
</evidence>
<dbReference type="InterPro" id="IPR009057">
    <property type="entry name" value="Homeodomain-like_sf"/>
</dbReference>
<evidence type="ECO:0000256" key="2">
    <source>
        <dbReference type="ARBA" id="ARBA00023125"/>
    </source>
</evidence>
<name>A0ABT2UQ19_9BACL</name>
<evidence type="ECO:0000256" key="4">
    <source>
        <dbReference type="PROSITE-ProRule" id="PRU00169"/>
    </source>
</evidence>
<dbReference type="Gene3D" id="3.40.50.2300">
    <property type="match status" value="1"/>
</dbReference>
<dbReference type="PROSITE" id="PS01124">
    <property type="entry name" value="HTH_ARAC_FAMILY_2"/>
    <property type="match status" value="1"/>
</dbReference>
<keyword evidence="2" id="KW-0238">DNA-binding</keyword>
<dbReference type="Pfam" id="PF00072">
    <property type="entry name" value="Response_reg"/>
    <property type="match status" value="1"/>
</dbReference>
<keyword evidence="4" id="KW-0597">Phosphoprotein</keyword>
<keyword evidence="3" id="KW-0804">Transcription</keyword>
<evidence type="ECO:0000313" key="8">
    <source>
        <dbReference type="Proteomes" id="UP001652445"/>
    </source>
</evidence>
<sequence length="534" mass="61830">MIKAVIIDDDITTIQGLTRNVRWNEFGIEVVATARNGRDGLEKIRVHRPELILTDIFMPVMDGIEMLKAVRENGNMVEVIILSGYEDFKYAQSAVKLKVNDYLSKPATLDEIERVLQETALKIEKRAASEREDKELRELLEYNLPITRKQMFKGLLEPEFCHTPFYRKVSEYLKIDLSGQYFTVLLIEFFMNRERSFKPSDVSLFAYAISNIVDELSQSKKGVYVADIQRNLITVIVSTPSHVKKDHVKLQVKEIAHEFLEKIQKYLKLQVWASVGFIGDHISDIPKSYSAAVDLLAEREEMRNKQLIVAEDVKDLSKTVTRRPMESYQVIIDAVISGQEDLVEERITELTKSLHKGDVPSISVLREFSVDIVGILALALYDHGLQIEDIHAGFNMYKELELLYSIPDFAAWLRELLLPICEVMNRRSSQKHRKTIDFIMRYVQDHYAEDITLDVLADKVYLTRNYLSQIFKQETGENYNSYMTRIRMGKAKELMLSGNYKIFEISELVGYKNHAYFSQLFKKHTGLNPSEFNH</sequence>
<dbReference type="SUPFAM" id="SSF52172">
    <property type="entry name" value="CheY-like"/>
    <property type="match status" value="1"/>
</dbReference>
<dbReference type="Gene3D" id="1.10.10.60">
    <property type="entry name" value="Homeodomain-like"/>
    <property type="match status" value="2"/>
</dbReference>
<feature type="domain" description="HTH araC/xylS-type" evidence="5">
    <location>
        <begin position="437"/>
        <end position="534"/>
    </location>
</feature>
<keyword evidence="1" id="KW-0805">Transcription regulation</keyword>
<dbReference type="PANTHER" id="PTHR43280:SF28">
    <property type="entry name" value="HTH-TYPE TRANSCRIPTIONAL ACTIVATOR RHAS"/>
    <property type="match status" value="1"/>
</dbReference>
<accession>A0ABT2UQ19</accession>
<dbReference type="Proteomes" id="UP001652445">
    <property type="component" value="Unassembled WGS sequence"/>
</dbReference>
<protein>
    <submittedName>
        <fullName evidence="7">Response regulator</fullName>
    </submittedName>
</protein>
<organism evidence="7 8">
    <name type="scientific">Paenibacillus baimaensis</name>
    <dbReference type="NCBI Taxonomy" id="2982185"/>
    <lineage>
        <taxon>Bacteria</taxon>
        <taxon>Bacillati</taxon>
        <taxon>Bacillota</taxon>
        <taxon>Bacilli</taxon>
        <taxon>Bacillales</taxon>
        <taxon>Paenibacillaceae</taxon>
        <taxon>Paenibacillus</taxon>
    </lineage>
</organism>
<dbReference type="SUPFAM" id="SSF46689">
    <property type="entry name" value="Homeodomain-like"/>
    <property type="match status" value="2"/>
</dbReference>
<dbReference type="RefSeq" id="WP_262687575.1">
    <property type="nucleotide sequence ID" value="NZ_JAOQIO010000107.1"/>
</dbReference>
<dbReference type="SMART" id="SM00342">
    <property type="entry name" value="HTH_ARAC"/>
    <property type="match status" value="1"/>
</dbReference>
<dbReference type="InterPro" id="IPR011006">
    <property type="entry name" value="CheY-like_superfamily"/>
</dbReference>
<dbReference type="SMART" id="SM00448">
    <property type="entry name" value="REC"/>
    <property type="match status" value="1"/>
</dbReference>
<dbReference type="PRINTS" id="PR00032">
    <property type="entry name" value="HTHARAC"/>
</dbReference>
<feature type="modified residue" description="4-aspartylphosphate" evidence="4">
    <location>
        <position position="55"/>
    </location>
</feature>
<evidence type="ECO:0000256" key="1">
    <source>
        <dbReference type="ARBA" id="ARBA00023015"/>
    </source>
</evidence>